<gene>
    <name evidence="2" type="ORF">ACFP3H_06765</name>
</gene>
<comment type="caution">
    <text evidence="2">The sequence shown here is derived from an EMBL/GenBank/DDBJ whole genome shotgun (WGS) entry which is preliminary data.</text>
</comment>
<keyword evidence="3" id="KW-1185">Reference proteome</keyword>
<evidence type="ECO:0000313" key="2">
    <source>
        <dbReference type="EMBL" id="MFC6010749.1"/>
    </source>
</evidence>
<dbReference type="EMBL" id="JBHSQN010000002">
    <property type="protein sequence ID" value="MFC6010749.1"/>
    <property type="molecule type" value="Genomic_DNA"/>
</dbReference>
<reference evidence="3" key="1">
    <citation type="journal article" date="2019" name="Int. J. Syst. Evol. Microbiol.">
        <title>The Global Catalogue of Microorganisms (GCM) 10K type strain sequencing project: providing services to taxonomists for standard genome sequencing and annotation.</title>
        <authorList>
            <consortium name="The Broad Institute Genomics Platform"/>
            <consortium name="The Broad Institute Genome Sequencing Center for Infectious Disease"/>
            <person name="Wu L."/>
            <person name="Ma J."/>
        </authorList>
    </citation>
    <scope>NUCLEOTIDE SEQUENCE [LARGE SCALE GENOMIC DNA]</scope>
    <source>
        <strain evidence="3">CCUG 36956</strain>
    </source>
</reference>
<name>A0ABW1JPZ5_9NOCA</name>
<dbReference type="Gene3D" id="1.10.357.10">
    <property type="entry name" value="Tetracycline Repressor, domain 2"/>
    <property type="match status" value="1"/>
</dbReference>
<feature type="domain" description="QsdR TetR regulatory C-terminal" evidence="1">
    <location>
        <begin position="79"/>
        <end position="188"/>
    </location>
</feature>
<dbReference type="Proteomes" id="UP001596223">
    <property type="component" value="Unassembled WGS sequence"/>
</dbReference>
<dbReference type="Pfam" id="PF18598">
    <property type="entry name" value="TetR_C_36"/>
    <property type="match status" value="1"/>
</dbReference>
<protein>
    <submittedName>
        <fullName evidence="2">QsdR family transcriptional regulator</fullName>
    </submittedName>
</protein>
<accession>A0ABW1JPZ5</accession>
<evidence type="ECO:0000313" key="3">
    <source>
        <dbReference type="Proteomes" id="UP001596223"/>
    </source>
</evidence>
<sequence length="209" mass="22206">MTGEANSVPENGAEFVVRSARQAFVAGRRVDMGELIAAAGVDRTTVFRWVGSRDKLLARVIWSVTEPTIDIAAARAEGTGGARIAAAMGHFAAMANQGFFNEFIRREPERALRIMTTRAGGVQHHIVAKVEAMLADEVAAGNLVPPLPIHDMAFLLVRIGESFVYTTVISGEEPDAVKVHQASAALLGAPIPGASTEVHHSEQVEGGRS</sequence>
<dbReference type="InterPro" id="IPR041485">
    <property type="entry name" value="TetR_C_36"/>
</dbReference>
<dbReference type="InterPro" id="IPR009057">
    <property type="entry name" value="Homeodomain-like_sf"/>
</dbReference>
<dbReference type="SUPFAM" id="SSF46689">
    <property type="entry name" value="Homeodomain-like"/>
    <property type="match status" value="1"/>
</dbReference>
<proteinExistence type="predicted"/>
<dbReference type="RefSeq" id="WP_378601090.1">
    <property type="nucleotide sequence ID" value="NZ_JBHSQN010000002.1"/>
</dbReference>
<organism evidence="2 3">
    <name type="scientific">Nocardia lasii</name>
    <dbReference type="NCBI Taxonomy" id="1616107"/>
    <lineage>
        <taxon>Bacteria</taxon>
        <taxon>Bacillati</taxon>
        <taxon>Actinomycetota</taxon>
        <taxon>Actinomycetes</taxon>
        <taxon>Mycobacteriales</taxon>
        <taxon>Nocardiaceae</taxon>
        <taxon>Nocardia</taxon>
    </lineage>
</organism>
<evidence type="ECO:0000259" key="1">
    <source>
        <dbReference type="Pfam" id="PF18598"/>
    </source>
</evidence>